<dbReference type="InterPro" id="IPR050168">
    <property type="entry name" value="AAA_ATPase_domain"/>
</dbReference>
<dbReference type="GO" id="GO:0003723">
    <property type="term" value="F:RNA binding"/>
    <property type="evidence" value="ECO:0007669"/>
    <property type="project" value="TreeGrafter"/>
</dbReference>
<keyword evidence="2 3" id="KW-0067">ATP-binding</keyword>
<dbReference type="PANTHER" id="PTHR23077:SF171">
    <property type="entry name" value="NUCLEAR VALOSIN-CONTAINING PROTEIN-LIKE"/>
    <property type="match status" value="1"/>
</dbReference>
<dbReference type="GO" id="GO:1990275">
    <property type="term" value="F:preribosome binding"/>
    <property type="evidence" value="ECO:0007669"/>
    <property type="project" value="TreeGrafter"/>
</dbReference>
<proteinExistence type="inferred from homology"/>
<dbReference type="InterPro" id="IPR003959">
    <property type="entry name" value="ATPase_AAA_core"/>
</dbReference>
<evidence type="ECO:0000313" key="5">
    <source>
        <dbReference type="WBParaSite" id="ECPE_0000190201-mRNA-1"/>
    </source>
</evidence>
<dbReference type="GO" id="GO:0016887">
    <property type="term" value="F:ATP hydrolysis activity"/>
    <property type="evidence" value="ECO:0007669"/>
    <property type="project" value="InterPro"/>
</dbReference>
<keyword evidence="1 3" id="KW-0547">Nucleotide-binding</keyword>
<sequence length="123" mass="13255">LLVELDGIDKHRSGRVFVVGATNRKDMIDPAVLRPGRLGLHLMVNPPTSPSDRTSVLVACTKAATAPPVEGGMQVLCDLAADPRTDGMRLVTFSNRLCCSQTDWLCLDLSTALFYSSGKWNGP</sequence>
<feature type="domain" description="ATPase AAA-type core" evidence="4">
    <location>
        <begin position="1"/>
        <end position="44"/>
    </location>
</feature>
<dbReference type="PROSITE" id="PS00674">
    <property type="entry name" value="AAA"/>
    <property type="match status" value="1"/>
</dbReference>
<accession>A0A183A4L7</accession>
<dbReference type="Gene3D" id="1.10.8.60">
    <property type="match status" value="1"/>
</dbReference>
<dbReference type="SUPFAM" id="SSF52540">
    <property type="entry name" value="P-loop containing nucleoside triphosphate hydrolases"/>
    <property type="match status" value="1"/>
</dbReference>
<dbReference type="Pfam" id="PF00004">
    <property type="entry name" value="AAA"/>
    <property type="match status" value="1"/>
</dbReference>
<dbReference type="GO" id="GO:0005524">
    <property type="term" value="F:ATP binding"/>
    <property type="evidence" value="ECO:0007669"/>
    <property type="project" value="UniProtKB-KW"/>
</dbReference>
<name>A0A183A4L7_9TREM</name>
<evidence type="ECO:0000256" key="1">
    <source>
        <dbReference type="ARBA" id="ARBA00022741"/>
    </source>
</evidence>
<dbReference type="Gene3D" id="3.40.50.300">
    <property type="entry name" value="P-loop containing nucleotide triphosphate hydrolases"/>
    <property type="match status" value="1"/>
</dbReference>
<dbReference type="AlphaFoldDB" id="A0A183A4L7"/>
<protein>
    <submittedName>
        <fullName evidence="5">ATPase_AAA_core domain-containing protein</fullName>
    </submittedName>
</protein>
<evidence type="ECO:0000259" key="4">
    <source>
        <dbReference type="Pfam" id="PF00004"/>
    </source>
</evidence>
<dbReference type="InterPro" id="IPR027417">
    <property type="entry name" value="P-loop_NTPase"/>
</dbReference>
<evidence type="ECO:0000256" key="2">
    <source>
        <dbReference type="ARBA" id="ARBA00022840"/>
    </source>
</evidence>
<organism evidence="5">
    <name type="scientific">Echinostoma caproni</name>
    <dbReference type="NCBI Taxonomy" id="27848"/>
    <lineage>
        <taxon>Eukaryota</taxon>
        <taxon>Metazoa</taxon>
        <taxon>Spiralia</taxon>
        <taxon>Lophotrochozoa</taxon>
        <taxon>Platyhelminthes</taxon>
        <taxon>Trematoda</taxon>
        <taxon>Digenea</taxon>
        <taxon>Plagiorchiida</taxon>
        <taxon>Echinostomata</taxon>
        <taxon>Echinostomatoidea</taxon>
        <taxon>Echinostomatidae</taxon>
        <taxon>Echinostoma</taxon>
    </lineage>
</organism>
<dbReference type="GO" id="GO:0042254">
    <property type="term" value="P:ribosome biogenesis"/>
    <property type="evidence" value="ECO:0007669"/>
    <property type="project" value="TreeGrafter"/>
</dbReference>
<reference evidence="5" key="1">
    <citation type="submission" date="2016-06" db="UniProtKB">
        <authorList>
            <consortium name="WormBaseParasite"/>
        </authorList>
    </citation>
    <scope>IDENTIFICATION</scope>
</reference>
<dbReference type="PANTHER" id="PTHR23077">
    <property type="entry name" value="AAA-FAMILY ATPASE"/>
    <property type="match status" value="1"/>
</dbReference>
<dbReference type="GO" id="GO:0005634">
    <property type="term" value="C:nucleus"/>
    <property type="evidence" value="ECO:0007669"/>
    <property type="project" value="TreeGrafter"/>
</dbReference>
<evidence type="ECO:0000256" key="3">
    <source>
        <dbReference type="RuleBase" id="RU003651"/>
    </source>
</evidence>
<dbReference type="WBParaSite" id="ECPE_0000190201-mRNA-1">
    <property type="protein sequence ID" value="ECPE_0000190201-mRNA-1"/>
    <property type="gene ID" value="ECPE_0000190201"/>
</dbReference>
<comment type="similarity">
    <text evidence="3">Belongs to the AAA ATPase family.</text>
</comment>
<dbReference type="InterPro" id="IPR003960">
    <property type="entry name" value="ATPase_AAA_CS"/>
</dbReference>